<evidence type="ECO:0000313" key="2">
    <source>
        <dbReference type="EMBL" id="CAG8717425.1"/>
    </source>
</evidence>
<feature type="region of interest" description="Disordered" evidence="1">
    <location>
        <begin position="488"/>
        <end position="510"/>
    </location>
</feature>
<comment type="caution">
    <text evidence="2">The sequence shown here is derived from an EMBL/GenBank/DDBJ whole genome shotgun (WGS) entry which is preliminary data.</text>
</comment>
<sequence>MFESVVTEYLDETKGKDWSILGILEFARSNLSPKLSVATINDFKDDLYTILRMKQFIKDLEYHEEARLNVTSTYTVKVLKDQQENQKLIDQLRETGNKPDDDIFQPTVSTGQKRKSLPEQSNQDLEKEVDINFSETSTANSQTLDIDNESMIELERRANETIKRLLPSNELEEVWKLVMDRMSEKNIKVQAIESRIIDLTNWSSVEWSRILKTEDKAKLFRTCQQKLLKDQIDENVIHLIDNTSLRNLNDLKQLKDKLSNIGSEDGNLSAEIISFFHKCYRREVNILFLPTRERDYILRIMSPILTDLLEEHDSGRFQTYWIEKESKAVQTRKRRKIHAEYVKFGNESTKLDVVIELRNYGIELVTAEVGITQKDHDDLKFREDHTALKIELKDMIDNFYDVLHFKKKDLAEIFVMGIQATDQKWTIYCLSYNYDVNFYFLSEVATLIVPKTMSAVESLLGPFIKNLLGFRHTLLMLNTKITRMAIARQSTPSPPSSPPHQTSETPKIDR</sequence>
<dbReference type="EMBL" id="CAJVPP010012356">
    <property type="protein sequence ID" value="CAG8717425.1"/>
    <property type="molecule type" value="Genomic_DNA"/>
</dbReference>
<organism evidence="2 3">
    <name type="scientific">Funneliformis mosseae</name>
    <name type="common">Endomycorrhizal fungus</name>
    <name type="synonym">Glomus mosseae</name>
    <dbReference type="NCBI Taxonomy" id="27381"/>
    <lineage>
        <taxon>Eukaryota</taxon>
        <taxon>Fungi</taxon>
        <taxon>Fungi incertae sedis</taxon>
        <taxon>Mucoromycota</taxon>
        <taxon>Glomeromycotina</taxon>
        <taxon>Glomeromycetes</taxon>
        <taxon>Glomerales</taxon>
        <taxon>Glomeraceae</taxon>
        <taxon>Funneliformis</taxon>
    </lineage>
</organism>
<dbReference type="Proteomes" id="UP000789375">
    <property type="component" value="Unassembled WGS sequence"/>
</dbReference>
<keyword evidence="3" id="KW-1185">Reference proteome</keyword>
<proteinExistence type="predicted"/>
<dbReference type="AlphaFoldDB" id="A0A9N9I2Q6"/>
<gene>
    <name evidence="2" type="ORF">FMOSSE_LOCUS14738</name>
</gene>
<feature type="compositionally biased region" description="Low complexity" evidence="1">
    <location>
        <begin position="499"/>
        <end position="510"/>
    </location>
</feature>
<accession>A0A9N9I2Q6</accession>
<protein>
    <submittedName>
        <fullName evidence="2">15306_t:CDS:1</fullName>
    </submittedName>
</protein>
<feature type="region of interest" description="Disordered" evidence="1">
    <location>
        <begin position="93"/>
        <end position="126"/>
    </location>
</feature>
<name>A0A9N9I2Q6_FUNMO</name>
<feature type="non-terminal residue" evidence="2">
    <location>
        <position position="510"/>
    </location>
</feature>
<evidence type="ECO:0000256" key="1">
    <source>
        <dbReference type="SAM" id="MobiDB-lite"/>
    </source>
</evidence>
<reference evidence="2" key="1">
    <citation type="submission" date="2021-06" db="EMBL/GenBank/DDBJ databases">
        <authorList>
            <person name="Kallberg Y."/>
            <person name="Tangrot J."/>
            <person name="Rosling A."/>
        </authorList>
    </citation>
    <scope>NUCLEOTIDE SEQUENCE</scope>
    <source>
        <strain evidence="2">87-6 pot B 2015</strain>
    </source>
</reference>
<evidence type="ECO:0000313" key="3">
    <source>
        <dbReference type="Proteomes" id="UP000789375"/>
    </source>
</evidence>